<name>A0ABW2LM44_9PSEU</name>
<keyword evidence="4" id="KW-1185">Reference proteome</keyword>
<feature type="domain" description="DUF8129" evidence="2">
    <location>
        <begin position="3"/>
        <end position="56"/>
    </location>
</feature>
<sequence length="113" mass="12537">MSLPLPDYDNLPVGSLQHRIRSLTTDEVQQLLDYEQEHNDRPQVVTILSQRLEELHNGAVPSQGRQLDDPVETEGTSHGSPVDPSGSPQPMHPPRHGTGELPGKPKADRPRKQ</sequence>
<dbReference type="RefSeq" id="WP_380669225.1">
    <property type="nucleotide sequence ID" value="NZ_JBHTCJ010000007.1"/>
</dbReference>
<proteinExistence type="predicted"/>
<dbReference type="Proteomes" id="UP001596504">
    <property type="component" value="Unassembled WGS sequence"/>
</dbReference>
<accession>A0ABW2LM44</accession>
<organism evidence="3 4">
    <name type="scientific">Saccharopolyspora griseoalba</name>
    <dbReference type="NCBI Taxonomy" id="1431848"/>
    <lineage>
        <taxon>Bacteria</taxon>
        <taxon>Bacillati</taxon>
        <taxon>Actinomycetota</taxon>
        <taxon>Actinomycetes</taxon>
        <taxon>Pseudonocardiales</taxon>
        <taxon>Pseudonocardiaceae</taxon>
        <taxon>Saccharopolyspora</taxon>
    </lineage>
</organism>
<reference evidence="4" key="1">
    <citation type="journal article" date="2019" name="Int. J. Syst. Evol. Microbiol.">
        <title>The Global Catalogue of Microorganisms (GCM) 10K type strain sequencing project: providing services to taxonomists for standard genome sequencing and annotation.</title>
        <authorList>
            <consortium name="The Broad Institute Genomics Platform"/>
            <consortium name="The Broad Institute Genome Sequencing Center for Infectious Disease"/>
            <person name="Wu L."/>
            <person name="Ma J."/>
        </authorList>
    </citation>
    <scope>NUCLEOTIDE SEQUENCE [LARGE SCALE GENOMIC DNA]</scope>
    <source>
        <strain evidence="4">WLHS5</strain>
    </source>
</reference>
<evidence type="ECO:0000313" key="4">
    <source>
        <dbReference type="Proteomes" id="UP001596504"/>
    </source>
</evidence>
<dbReference type="EMBL" id="JBHTCJ010000007">
    <property type="protein sequence ID" value="MFC7342894.1"/>
    <property type="molecule type" value="Genomic_DNA"/>
</dbReference>
<evidence type="ECO:0000313" key="3">
    <source>
        <dbReference type="EMBL" id="MFC7342894.1"/>
    </source>
</evidence>
<comment type="caution">
    <text evidence="3">The sequence shown here is derived from an EMBL/GenBank/DDBJ whole genome shotgun (WGS) entry which is preliminary data.</text>
</comment>
<protein>
    <recommendedName>
        <fullName evidence="2">DUF8129 domain-containing protein</fullName>
    </recommendedName>
</protein>
<evidence type="ECO:0000259" key="2">
    <source>
        <dbReference type="Pfam" id="PF26450"/>
    </source>
</evidence>
<evidence type="ECO:0000256" key="1">
    <source>
        <dbReference type="SAM" id="MobiDB-lite"/>
    </source>
</evidence>
<dbReference type="InterPro" id="IPR058442">
    <property type="entry name" value="DUF8129"/>
</dbReference>
<feature type="region of interest" description="Disordered" evidence="1">
    <location>
        <begin position="55"/>
        <end position="113"/>
    </location>
</feature>
<feature type="compositionally biased region" description="Basic and acidic residues" evidence="1">
    <location>
        <begin position="103"/>
        <end position="113"/>
    </location>
</feature>
<gene>
    <name evidence="3" type="ORF">ACFQRI_15935</name>
</gene>
<dbReference type="Pfam" id="PF26450">
    <property type="entry name" value="DUF8129"/>
    <property type="match status" value="1"/>
</dbReference>